<dbReference type="RefSeq" id="WP_133227836.1">
    <property type="nucleotide sequence ID" value="NZ_SMRT01000004.1"/>
</dbReference>
<proteinExistence type="predicted"/>
<comment type="caution">
    <text evidence="1">The sequence shown here is derived from an EMBL/GenBank/DDBJ whole genome shotgun (WGS) entry which is preliminary data.</text>
</comment>
<sequence length="172" mass="20138">MRFTVQYIPLSRIKPGLSSIMTAKLRKLRSLVWDCMHVLVVRKNRKDGTYTVLLGQDRYDFLTKHTKKLTAPCLVDESKTCARLESWLHRLRNERRRAAVPFKRLDRLTPPAWSIIRTFMNTELARFNRLTCKQQIQVLILAVRYKRTVVALMKSKVDQLSSRPEPNSAPKT</sequence>
<dbReference type="EMBL" id="SMRT01000004">
    <property type="protein sequence ID" value="TDF98083.1"/>
    <property type="molecule type" value="Genomic_DNA"/>
</dbReference>
<keyword evidence="2" id="KW-1185">Reference proteome</keyword>
<evidence type="ECO:0000313" key="2">
    <source>
        <dbReference type="Proteomes" id="UP000295636"/>
    </source>
</evidence>
<organism evidence="1 2">
    <name type="scientific">Paenibacillus piri</name>
    <dbReference type="NCBI Taxonomy" id="2547395"/>
    <lineage>
        <taxon>Bacteria</taxon>
        <taxon>Bacillati</taxon>
        <taxon>Bacillota</taxon>
        <taxon>Bacilli</taxon>
        <taxon>Bacillales</taxon>
        <taxon>Paenibacillaceae</taxon>
        <taxon>Paenibacillus</taxon>
    </lineage>
</organism>
<dbReference type="AlphaFoldDB" id="A0A4R5KQP3"/>
<accession>A0A4R5KQP3</accession>
<evidence type="ECO:0008006" key="3">
    <source>
        <dbReference type="Google" id="ProtNLM"/>
    </source>
</evidence>
<gene>
    <name evidence="1" type="ORF">E1757_11280</name>
</gene>
<name>A0A4R5KQP3_9BACL</name>
<dbReference type="OrthoDB" id="2989488at2"/>
<protein>
    <recommendedName>
        <fullName evidence="3">ParB/Sulfiredoxin domain-containing protein</fullName>
    </recommendedName>
</protein>
<reference evidence="1 2" key="1">
    <citation type="submission" date="2019-03" db="EMBL/GenBank/DDBJ databases">
        <title>This is whole genome sequence of Paenibacillus sp MS74 strain.</title>
        <authorList>
            <person name="Trinh H.N."/>
        </authorList>
    </citation>
    <scope>NUCLEOTIDE SEQUENCE [LARGE SCALE GENOMIC DNA]</scope>
    <source>
        <strain evidence="1 2">MS74</strain>
    </source>
</reference>
<dbReference type="Proteomes" id="UP000295636">
    <property type="component" value="Unassembled WGS sequence"/>
</dbReference>
<evidence type="ECO:0000313" key="1">
    <source>
        <dbReference type="EMBL" id="TDF98083.1"/>
    </source>
</evidence>